<evidence type="ECO:0000256" key="2">
    <source>
        <dbReference type="ARBA" id="ARBA00022630"/>
    </source>
</evidence>
<evidence type="ECO:0000313" key="7">
    <source>
        <dbReference type="Proteomes" id="UP001449795"/>
    </source>
</evidence>
<dbReference type="PRINTS" id="PR00420">
    <property type="entry name" value="RNGMNOXGNASE"/>
</dbReference>
<evidence type="ECO:0000259" key="4">
    <source>
        <dbReference type="Pfam" id="PF03486"/>
    </source>
</evidence>
<dbReference type="Gene3D" id="3.50.50.60">
    <property type="entry name" value="FAD/NAD(P)-binding domain"/>
    <property type="match status" value="1"/>
</dbReference>
<protein>
    <submittedName>
        <fullName evidence="6">TIGR03862 family flavoprotein</fullName>
    </submittedName>
</protein>
<dbReference type="PANTHER" id="PTHR42887:SF1">
    <property type="entry name" value="BLR3961 PROTEIN"/>
    <property type="match status" value="1"/>
</dbReference>
<accession>A0ABZ3D7K6</accession>
<feature type="domain" description="RsdA/BaiN/AoA(So)-like insert" evidence="5">
    <location>
        <begin position="201"/>
        <end position="364"/>
    </location>
</feature>
<comment type="cofactor">
    <cofactor evidence="1">
        <name>FAD</name>
        <dbReference type="ChEBI" id="CHEBI:57692"/>
    </cofactor>
</comment>
<keyword evidence="2" id="KW-0285">Flavoprotein</keyword>
<gene>
    <name evidence="6" type="ORF">AAC691_04775</name>
</gene>
<dbReference type="InterPro" id="IPR057661">
    <property type="entry name" value="RsdA/BaiN/AoA(So)_Rossmann"/>
</dbReference>
<organism evidence="6 7">
    <name type="scientific">Nguyenibacter vanlangensis</name>
    <dbReference type="NCBI Taxonomy" id="1216886"/>
    <lineage>
        <taxon>Bacteria</taxon>
        <taxon>Pseudomonadati</taxon>
        <taxon>Pseudomonadota</taxon>
        <taxon>Alphaproteobacteria</taxon>
        <taxon>Acetobacterales</taxon>
        <taxon>Acetobacteraceae</taxon>
        <taxon>Nguyenibacter</taxon>
    </lineage>
</organism>
<feature type="domain" description="RsdA/BaiN/AoA(So)-like Rossmann fold-like" evidence="4">
    <location>
        <begin position="5"/>
        <end position="415"/>
    </location>
</feature>
<dbReference type="Gene3D" id="1.10.8.260">
    <property type="entry name" value="HI0933 insert domain-like"/>
    <property type="match status" value="1"/>
</dbReference>
<dbReference type="RefSeq" id="WP_342629124.1">
    <property type="nucleotide sequence ID" value="NZ_CP152276.1"/>
</dbReference>
<dbReference type="NCBIfam" id="TIGR03862">
    <property type="entry name" value="flavo_PP4765"/>
    <property type="match status" value="1"/>
</dbReference>
<dbReference type="PANTHER" id="PTHR42887">
    <property type="entry name" value="OS12G0638800 PROTEIN"/>
    <property type="match status" value="1"/>
</dbReference>
<dbReference type="InterPro" id="IPR036188">
    <property type="entry name" value="FAD/NAD-bd_sf"/>
</dbReference>
<dbReference type="Pfam" id="PF03486">
    <property type="entry name" value="HI0933_like"/>
    <property type="match status" value="1"/>
</dbReference>
<evidence type="ECO:0000313" key="6">
    <source>
        <dbReference type="EMBL" id="XAE43759.1"/>
    </source>
</evidence>
<dbReference type="Proteomes" id="UP001449795">
    <property type="component" value="Chromosome"/>
</dbReference>
<dbReference type="NCBIfam" id="TIGR00275">
    <property type="entry name" value="aminoacetone oxidase family FAD-binding enzyme"/>
    <property type="match status" value="1"/>
</dbReference>
<keyword evidence="3" id="KW-0274">FAD</keyword>
<evidence type="ECO:0000256" key="3">
    <source>
        <dbReference type="ARBA" id="ARBA00022827"/>
    </source>
</evidence>
<dbReference type="InterPro" id="IPR004792">
    <property type="entry name" value="BaiN-like"/>
</dbReference>
<dbReference type="Pfam" id="PF22780">
    <property type="entry name" value="HI0933_like_1st"/>
    <property type="match status" value="1"/>
</dbReference>
<evidence type="ECO:0000259" key="5">
    <source>
        <dbReference type="Pfam" id="PF22780"/>
    </source>
</evidence>
<dbReference type="Gene3D" id="2.40.30.10">
    <property type="entry name" value="Translation factors"/>
    <property type="match status" value="1"/>
</dbReference>
<dbReference type="SUPFAM" id="SSF160996">
    <property type="entry name" value="HI0933 insert domain-like"/>
    <property type="match status" value="1"/>
</dbReference>
<dbReference type="InterPro" id="IPR022460">
    <property type="entry name" value="Flavoprotein_PP4765"/>
</dbReference>
<dbReference type="InterPro" id="IPR055178">
    <property type="entry name" value="RsdA/BaiN/AoA(So)-like_dom"/>
</dbReference>
<dbReference type="InterPro" id="IPR023166">
    <property type="entry name" value="BaiN-like_dom_sf"/>
</dbReference>
<dbReference type="EMBL" id="CP152276">
    <property type="protein sequence ID" value="XAE43759.1"/>
    <property type="molecule type" value="Genomic_DNA"/>
</dbReference>
<proteinExistence type="predicted"/>
<evidence type="ECO:0000256" key="1">
    <source>
        <dbReference type="ARBA" id="ARBA00001974"/>
    </source>
</evidence>
<reference evidence="6 7" key="1">
    <citation type="submission" date="2024-04" db="EMBL/GenBank/DDBJ databases">
        <title>Complete genome sequence of Nguyenibacter vanlangesis HBCM-1154, a strain capable of nitrogen fixation, IAA production, and phosphorus solubilization isolated from sugarcane soil.</title>
        <authorList>
            <person name="MY HANH P."/>
        </authorList>
    </citation>
    <scope>NUCLEOTIDE SEQUENCE [LARGE SCALE GENOMIC DNA]</scope>
    <source>
        <strain evidence="6 7">HBCM 1154</strain>
    </source>
</reference>
<name>A0ABZ3D7K6_9PROT</name>
<dbReference type="SUPFAM" id="SSF51905">
    <property type="entry name" value="FAD/NAD(P)-binding domain"/>
    <property type="match status" value="1"/>
</dbReference>
<keyword evidence="7" id="KW-1185">Reference proteome</keyword>
<sequence length="434" mass="46247">MRPAIVIVGAGPAGLAAAERLAEAGCAVSVLERMPTIGRRLLMAGRGGLNLTHSEPFDRFVTRYGAARSWLEPALRGFAPDDLRRWADGLGQPCFVGSSGRVFPLAMKASPLLRAWRARLDALGVRLLTRHDWTGWDEAGRVRFVGPQGDRPQGDGMRGEGTMPADAVLLALGGASRPRLGADGRWTALLEEAGIGVAPFRPANCGFVTNWSREFCDRFAGTPLRGIALMLDGVPDEGGAGEDARVRGEAVVTRRGLEGGAVYALSARLRERIARHGTARLMIDLRPDMACDAVAGRLARVRGRESLSNLLRKALRLPPVAVALLREGMPHGESPPRDAVALARLVKAVPVVATAPDSLERAISAAGGVRRAEIDARFMLRARPGVFVAGEMLDWEAPTGGYLLQACFATGHAAAGGVLDWLQEQGKGRYPSCP</sequence>